<proteinExistence type="predicted"/>
<evidence type="ECO:0000313" key="2">
    <source>
        <dbReference type="Proteomes" id="UP000092445"/>
    </source>
</evidence>
<dbReference type="Proteomes" id="UP000092445">
    <property type="component" value="Unassembled WGS sequence"/>
</dbReference>
<sequence length="102" mass="11504">MMLDVDKQNCIFKNVDAQCRLYQTGSSIMNAVHDSSKQHTQLIMTNSGRGGGGKLIKIQFVKKLTHTPPSNHYPLVCVHVEIPVPHDQPQKVMVRAHYHWSG</sequence>
<dbReference type="EnsemblMetazoa" id="GPAI048028-RA">
    <property type="protein sequence ID" value="GPAI048028-PA"/>
    <property type="gene ID" value="GPAI048028"/>
</dbReference>
<evidence type="ECO:0000313" key="1">
    <source>
        <dbReference type="EnsemblMetazoa" id="GPAI048028-PA"/>
    </source>
</evidence>
<protein>
    <submittedName>
        <fullName evidence="1">Uncharacterized protein</fullName>
    </submittedName>
</protein>
<reference evidence="2" key="1">
    <citation type="submission" date="2014-03" db="EMBL/GenBank/DDBJ databases">
        <authorList>
            <person name="Aksoy S."/>
            <person name="Warren W."/>
            <person name="Wilson R.K."/>
        </authorList>
    </citation>
    <scope>NUCLEOTIDE SEQUENCE [LARGE SCALE GENOMIC DNA]</scope>
    <source>
        <strain evidence="2">IAEA</strain>
    </source>
</reference>
<reference evidence="1" key="2">
    <citation type="submission" date="2020-05" db="UniProtKB">
        <authorList>
            <consortium name="EnsemblMetazoa"/>
        </authorList>
    </citation>
    <scope>IDENTIFICATION</scope>
    <source>
        <strain evidence="1">IAEA</strain>
    </source>
</reference>
<name>A0A1B0AJS5_GLOPL</name>
<accession>A0A1B0AJS5</accession>
<keyword evidence="2" id="KW-1185">Reference proteome</keyword>
<dbReference type="AlphaFoldDB" id="A0A1B0AJS5"/>
<organism evidence="1 2">
    <name type="scientific">Glossina pallidipes</name>
    <name type="common">Tsetse fly</name>
    <dbReference type="NCBI Taxonomy" id="7398"/>
    <lineage>
        <taxon>Eukaryota</taxon>
        <taxon>Metazoa</taxon>
        <taxon>Ecdysozoa</taxon>
        <taxon>Arthropoda</taxon>
        <taxon>Hexapoda</taxon>
        <taxon>Insecta</taxon>
        <taxon>Pterygota</taxon>
        <taxon>Neoptera</taxon>
        <taxon>Endopterygota</taxon>
        <taxon>Diptera</taxon>
        <taxon>Brachycera</taxon>
        <taxon>Muscomorpha</taxon>
        <taxon>Hippoboscoidea</taxon>
        <taxon>Glossinidae</taxon>
        <taxon>Glossina</taxon>
    </lineage>
</organism>
<dbReference type="VEuPathDB" id="VectorBase:GPAI048028"/>